<accession>S8E7F3</accession>
<keyword evidence="4" id="KW-1185">Reference proteome</keyword>
<dbReference type="Pfam" id="PF00566">
    <property type="entry name" value="RabGAP-TBC"/>
    <property type="match status" value="1"/>
</dbReference>
<dbReference type="Proteomes" id="UP000015453">
    <property type="component" value="Unassembled WGS sequence"/>
</dbReference>
<dbReference type="OrthoDB" id="10264062at2759"/>
<dbReference type="Gene3D" id="1.10.472.80">
    <property type="entry name" value="Ypt/Rab-GAP domain of gyp1p, domain 3"/>
    <property type="match status" value="1"/>
</dbReference>
<dbReference type="FunFam" id="1.10.8.270:FF:000022">
    <property type="entry name" value="Ypt/Rab-GAP domain of gyp1p superfamily protein"/>
    <property type="match status" value="1"/>
</dbReference>
<sequence length="551" mass="62520">MRALRRSQSSSSKSSPPPSSSHKPLSPPSLAKIHLRSVLFIVASSTDSSPASSSSSDRYRRKSPWSRRKRKNILLPHQWESLFTMDGRIRDNGVKFLKKVRSGGVDPTIRPEVWPFLLGVYGLRSTKEERDAIMSQKRWLGLFIIKHDDEYELLRRECRKLLKQNSKVLKLNESSSSGVGGSISAGMDSPDSEDVTSAREESLSGEEEVVSSRYKKEDVDPKRGDSSTNGVASDSDSSDSDSSDDPTQTTFNLTEGADLDPSPEVDHPEGGHPTPQPHRGGTTQEDFCTWQRIIRLDAIRNNGEWVSSQYYQEKNPVSEGKAFRAAEMVGLKDYEHMDPAKVLHAARLVSILEAYAVYDPEIGYCQGMSDLLSPIITVMSDDNEAFWCFVGFMRKARHNFRLDEMGIRRQLNLVSKIIKYKDSHLYRHLEKLEAEDCFFVYRMVVVLFRRELTLEQTLCLWEVMWADQAAVRAGIGKSAWSKIRQRVPPTDDLLLYAIAASVLQRRKQIIEKYNSMDEILRECNGMTGQLDVWKLLDDAHNLVVTLHDKIE</sequence>
<feature type="domain" description="Rab-GAP TBC" evidence="2">
    <location>
        <begin position="104"/>
        <end position="468"/>
    </location>
</feature>
<protein>
    <recommendedName>
        <fullName evidence="2">Rab-GAP TBC domain-containing protein</fullName>
    </recommendedName>
</protein>
<dbReference type="SUPFAM" id="SSF47923">
    <property type="entry name" value="Ypt/Rab-GAP domain of gyp1p"/>
    <property type="match status" value="2"/>
</dbReference>
<evidence type="ECO:0000313" key="4">
    <source>
        <dbReference type="Proteomes" id="UP000015453"/>
    </source>
</evidence>
<dbReference type="PANTHER" id="PTHR22957:SF507">
    <property type="entry name" value="OS08G0547200 PROTEIN"/>
    <property type="match status" value="1"/>
</dbReference>
<dbReference type="FunFam" id="1.10.472.80:FF:000014">
    <property type="entry name" value="GTPase-activating protein gyp7 isoform X1"/>
    <property type="match status" value="1"/>
</dbReference>
<comment type="caution">
    <text evidence="3">The sequence shown here is derived from an EMBL/GenBank/DDBJ whole genome shotgun (WGS) entry which is preliminary data.</text>
</comment>
<dbReference type="AlphaFoldDB" id="S8E7F3"/>
<dbReference type="SMART" id="SM00164">
    <property type="entry name" value="TBC"/>
    <property type="match status" value="1"/>
</dbReference>
<feature type="compositionally biased region" description="Basic and acidic residues" evidence="1">
    <location>
        <begin position="214"/>
        <end position="225"/>
    </location>
</feature>
<gene>
    <name evidence="3" type="ORF">M569_02955</name>
</gene>
<name>S8E7F3_9LAMI</name>
<dbReference type="InterPro" id="IPR035969">
    <property type="entry name" value="Rab-GAP_TBC_sf"/>
</dbReference>
<feature type="compositionally biased region" description="Low complexity" evidence="1">
    <location>
        <begin position="7"/>
        <end position="28"/>
    </location>
</feature>
<proteinExistence type="predicted"/>
<dbReference type="PROSITE" id="PS50086">
    <property type="entry name" value="TBC_RABGAP"/>
    <property type="match status" value="1"/>
</dbReference>
<organism evidence="3 4">
    <name type="scientific">Genlisea aurea</name>
    <dbReference type="NCBI Taxonomy" id="192259"/>
    <lineage>
        <taxon>Eukaryota</taxon>
        <taxon>Viridiplantae</taxon>
        <taxon>Streptophyta</taxon>
        <taxon>Embryophyta</taxon>
        <taxon>Tracheophyta</taxon>
        <taxon>Spermatophyta</taxon>
        <taxon>Magnoliopsida</taxon>
        <taxon>eudicotyledons</taxon>
        <taxon>Gunneridae</taxon>
        <taxon>Pentapetalae</taxon>
        <taxon>asterids</taxon>
        <taxon>lamiids</taxon>
        <taxon>Lamiales</taxon>
        <taxon>Lentibulariaceae</taxon>
        <taxon>Genlisea</taxon>
    </lineage>
</organism>
<dbReference type="InterPro" id="IPR000195">
    <property type="entry name" value="Rab-GAP-TBC_dom"/>
</dbReference>
<evidence type="ECO:0000313" key="3">
    <source>
        <dbReference type="EMBL" id="EPS71793.1"/>
    </source>
</evidence>
<feature type="non-terminal residue" evidence="3">
    <location>
        <position position="551"/>
    </location>
</feature>
<feature type="region of interest" description="Disordered" evidence="1">
    <location>
        <begin position="172"/>
        <end position="283"/>
    </location>
</feature>
<evidence type="ECO:0000259" key="2">
    <source>
        <dbReference type="PROSITE" id="PS50086"/>
    </source>
</evidence>
<reference evidence="3 4" key="1">
    <citation type="journal article" date="2013" name="BMC Genomics">
        <title>The miniature genome of a carnivorous plant Genlisea aurea contains a low number of genes and short non-coding sequences.</title>
        <authorList>
            <person name="Leushkin E.V."/>
            <person name="Sutormin R.A."/>
            <person name="Nabieva E.R."/>
            <person name="Penin A.A."/>
            <person name="Kondrashov A.S."/>
            <person name="Logacheva M.D."/>
        </authorList>
    </citation>
    <scope>NUCLEOTIDE SEQUENCE [LARGE SCALE GENOMIC DNA]</scope>
</reference>
<dbReference type="Gene3D" id="1.10.8.270">
    <property type="entry name" value="putative rabgap domain of human tbc1 domain family member 14 like domains"/>
    <property type="match status" value="1"/>
</dbReference>
<evidence type="ECO:0000256" key="1">
    <source>
        <dbReference type="SAM" id="MobiDB-lite"/>
    </source>
</evidence>
<dbReference type="EMBL" id="AUSU01001107">
    <property type="protein sequence ID" value="EPS71793.1"/>
    <property type="molecule type" value="Genomic_DNA"/>
</dbReference>
<dbReference type="GO" id="GO:0005096">
    <property type="term" value="F:GTPase activator activity"/>
    <property type="evidence" value="ECO:0007669"/>
    <property type="project" value="TreeGrafter"/>
</dbReference>
<feature type="region of interest" description="Disordered" evidence="1">
    <location>
        <begin position="1"/>
        <end position="28"/>
    </location>
</feature>
<dbReference type="PANTHER" id="PTHR22957">
    <property type="entry name" value="TBC1 DOMAIN FAMILY MEMBER GTPASE-ACTIVATING PROTEIN"/>
    <property type="match status" value="1"/>
</dbReference>